<evidence type="ECO:0000313" key="3">
    <source>
        <dbReference type="EMBL" id="KMV35854.1"/>
    </source>
</evidence>
<dbReference type="InterPro" id="IPR005183">
    <property type="entry name" value="DUF305_CopM-like"/>
</dbReference>
<reference evidence="3 4" key="1">
    <citation type="submission" date="2015-06" db="EMBL/GenBank/DDBJ databases">
        <title>Genome sequencing of Cronobacter sp. strain DJ34 isolated from petroleum contaminated sludge of Duliajan Oil Fields, Assam, India.</title>
        <authorList>
            <person name="Pal S."/>
            <person name="Banerjee T.D."/>
            <person name="Roy A."/>
            <person name="Sar P."/>
            <person name="Kazy S.K."/>
        </authorList>
    </citation>
    <scope>NUCLEOTIDE SEQUENCE [LARGE SCALE GENOMIC DNA]</scope>
    <source>
        <strain evidence="3 4">DJ34</strain>
    </source>
</reference>
<dbReference type="STRING" id="1121863.GCA_000621185_01286"/>
<dbReference type="PANTHER" id="PTHR36933:SF1">
    <property type="entry name" value="SLL0788 PROTEIN"/>
    <property type="match status" value="1"/>
</dbReference>
<proteinExistence type="predicted"/>
<accession>A0A0J8YEA0</accession>
<feature type="chain" id="PRO_5005311983" description="DUF305 domain-containing protein" evidence="1">
    <location>
        <begin position="22"/>
        <end position="116"/>
    </location>
</feature>
<dbReference type="Gene3D" id="1.20.1260.10">
    <property type="match status" value="1"/>
</dbReference>
<dbReference type="PANTHER" id="PTHR36933">
    <property type="entry name" value="SLL0788 PROTEIN"/>
    <property type="match status" value="1"/>
</dbReference>
<gene>
    <name evidence="3" type="ORF">ACH50_05515</name>
</gene>
<name>A0A0J8YEA0_9ENTR</name>
<dbReference type="PATRIC" id="fig|1656095.3.peg.1796"/>
<evidence type="ECO:0000313" key="4">
    <source>
        <dbReference type="Proteomes" id="UP000037315"/>
    </source>
</evidence>
<dbReference type="RefSeq" id="WP_048887572.1">
    <property type="nucleotide sequence ID" value="NZ_LFEJ01000009.1"/>
</dbReference>
<feature type="domain" description="DUF305" evidence="2">
    <location>
        <begin position="27"/>
        <end position="114"/>
    </location>
</feature>
<dbReference type="Pfam" id="PF03713">
    <property type="entry name" value="DUF305"/>
    <property type="match status" value="1"/>
</dbReference>
<protein>
    <recommendedName>
        <fullName evidence="2">DUF305 domain-containing protein</fullName>
    </recommendedName>
</protein>
<dbReference type="Proteomes" id="UP000037315">
    <property type="component" value="Unassembled WGS sequence"/>
</dbReference>
<keyword evidence="1" id="KW-0732">Signal</keyword>
<organism evidence="3 4">
    <name type="scientific">Franconibacter pulveris</name>
    <dbReference type="NCBI Taxonomy" id="435910"/>
    <lineage>
        <taxon>Bacteria</taxon>
        <taxon>Pseudomonadati</taxon>
        <taxon>Pseudomonadota</taxon>
        <taxon>Gammaproteobacteria</taxon>
        <taxon>Enterobacterales</taxon>
        <taxon>Enterobacteriaceae</taxon>
        <taxon>Franconibacter</taxon>
    </lineage>
</organism>
<comment type="caution">
    <text evidence="3">The sequence shown here is derived from an EMBL/GenBank/DDBJ whole genome shotgun (WGS) entry which is preliminary data.</text>
</comment>
<feature type="signal peptide" evidence="1">
    <location>
        <begin position="1"/>
        <end position="21"/>
    </location>
</feature>
<evidence type="ECO:0000256" key="1">
    <source>
        <dbReference type="SAM" id="SignalP"/>
    </source>
</evidence>
<dbReference type="OrthoDB" id="8603558at2"/>
<dbReference type="EMBL" id="LFEJ01000009">
    <property type="protein sequence ID" value="KMV35854.1"/>
    <property type="molecule type" value="Genomic_DNA"/>
</dbReference>
<dbReference type="AlphaFoldDB" id="A0A0J8YEA0"/>
<keyword evidence="4" id="KW-1185">Reference proteome</keyword>
<dbReference type="InterPro" id="IPR012347">
    <property type="entry name" value="Ferritin-like"/>
</dbReference>
<sequence>MKKPQLILTLLLLAMPAAVMAQHPNSPMTHDMNMSAAAKENMAAMQKMHSDMMNAMKESDADKMFARSMLEHHKGAIAMAETELKYGKDPEMKKMAQDIIKAQKAEIEHLETWLTK</sequence>
<evidence type="ECO:0000259" key="2">
    <source>
        <dbReference type="Pfam" id="PF03713"/>
    </source>
</evidence>